<evidence type="ECO:0000313" key="2">
    <source>
        <dbReference type="Proteomes" id="UP000669179"/>
    </source>
</evidence>
<sequence length="329" mass="36005">MSSITEFRAVAEQVRNWGRWGDDDEVGTLNLITPEKVRASAGLVRKGSVFPLGVEFGAKGPQGDYLFRPNPIHLMTVDGGDADHFVEHSRGWSANPVAEQIGQYFADNPFRFNDDMIIMPLQAATQWDALSHTYYDGLLYNGFPASAVTSQGATRCGIDKVIDKGITTRGVLLDVVAHRGDDVHLDPDRPVTPDELDEVADRQGVAVEQGDVVIVRTGWWDNFRRTGDRSAFTSGLSWRCAEWLHARRAAAVASDNVTVEVPMPEFDGVFLPFHLLCERDMGMMLGEYWDVTALAADCAGDGVYEFQLIAPPLAVVGAVGSPVNPIAIK</sequence>
<dbReference type="InterPro" id="IPR037175">
    <property type="entry name" value="KFase_sf"/>
</dbReference>
<name>A0A939PQ79_9ACTN</name>
<reference evidence="1" key="1">
    <citation type="submission" date="2021-03" db="EMBL/GenBank/DDBJ databases">
        <authorList>
            <person name="Kanchanasin P."/>
            <person name="Saeng-In P."/>
            <person name="Phongsopitanun W."/>
            <person name="Yuki M."/>
            <person name="Kudo T."/>
            <person name="Ohkuma M."/>
            <person name="Tanasupawat S."/>
        </authorList>
    </citation>
    <scope>NUCLEOTIDE SEQUENCE</scope>
    <source>
        <strain evidence="1">GKU 128</strain>
    </source>
</reference>
<dbReference type="Gene3D" id="3.50.30.50">
    <property type="entry name" value="Putative cyclase"/>
    <property type="match status" value="1"/>
</dbReference>
<proteinExistence type="predicted"/>
<dbReference type="EMBL" id="JAGEOJ010000019">
    <property type="protein sequence ID" value="MBO2453184.1"/>
    <property type="molecule type" value="Genomic_DNA"/>
</dbReference>
<dbReference type="InterPro" id="IPR007325">
    <property type="entry name" value="KFase/CYL"/>
</dbReference>
<dbReference type="PANTHER" id="PTHR34861:SF10">
    <property type="entry name" value="CYCLASE"/>
    <property type="match status" value="1"/>
</dbReference>
<dbReference type="GO" id="GO:0019441">
    <property type="term" value="P:L-tryptophan catabolic process to kynurenine"/>
    <property type="evidence" value="ECO:0007669"/>
    <property type="project" value="InterPro"/>
</dbReference>
<dbReference type="Pfam" id="PF04199">
    <property type="entry name" value="Cyclase"/>
    <property type="match status" value="1"/>
</dbReference>
<gene>
    <name evidence="1" type="ORF">J4573_39245</name>
</gene>
<dbReference type="PANTHER" id="PTHR34861">
    <property type="match status" value="1"/>
</dbReference>
<evidence type="ECO:0000313" key="1">
    <source>
        <dbReference type="EMBL" id="MBO2453184.1"/>
    </source>
</evidence>
<dbReference type="RefSeq" id="WP_208261203.1">
    <property type="nucleotide sequence ID" value="NZ_JAGEOJ010000019.1"/>
</dbReference>
<dbReference type="SUPFAM" id="SSF102198">
    <property type="entry name" value="Putative cyclase"/>
    <property type="match status" value="1"/>
</dbReference>
<keyword evidence="2" id="KW-1185">Reference proteome</keyword>
<dbReference type="AlphaFoldDB" id="A0A939PQ79"/>
<dbReference type="Proteomes" id="UP000669179">
    <property type="component" value="Unassembled WGS sequence"/>
</dbReference>
<organism evidence="1 2">
    <name type="scientific">Actinomadura barringtoniae</name>
    <dbReference type="NCBI Taxonomy" id="1427535"/>
    <lineage>
        <taxon>Bacteria</taxon>
        <taxon>Bacillati</taxon>
        <taxon>Actinomycetota</taxon>
        <taxon>Actinomycetes</taxon>
        <taxon>Streptosporangiales</taxon>
        <taxon>Thermomonosporaceae</taxon>
        <taxon>Actinomadura</taxon>
    </lineage>
</organism>
<comment type="caution">
    <text evidence="1">The sequence shown here is derived from an EMBL/GenBank/DDBJ whole genome shotgun (WGS) entry which is preliminary data.</text>
</comment>
<dbReference type="GO" id="GO:0004061">
    <property type="term" value="F:arylformamidase activity"/>
    <property type="evidence" value="ECO:0007669"/>
    <property type="project" value="InterPro"/>
</dbReference>
<protein>
    <submittedName>
        <fullName evidence="1">Cyclase family protein</fullName>
    </submittedName>
</protein>
<accession>A0A939PQ79</accession>